<dbReference type="InterPro" id="IPR036291">
    <property type="entry name" value="NAD(P)-bd_dom_sf"/>
</dbReference>
<keyword evidence="11" id="KW-1185">Reference proteome</keyword>
<organism evidence="10 11">
    <name type="scientific">Mycobacterium fragae</name>
    <dbReference type="NCBI Taxonomy" id="1260918"/>
    <lineage>
        <taxon>Bacteria</taxon>
        <taxon>Bacillati</taxon>
        <taxon>Actinomycetota</taxon>
        <taxon>Actinomycetes</taxon>
        <taxon>Mycobacteriales</taxon>
        <taxon>Mycobacteriaceae</taxon>
        <taxon>Mycobacterium</taxon>
    </lineage>
</organism>
<dbReference type="Proteomes" id="UP000194000">
    <property type="component" value="Unassembled WGS sequence"/>
</dbReference>
<dbReference type="Pfam" id="PF01450">
    <property type="entry name" value="KARI_C"/>
    <property type="match status" value="1"/>
</dbReference>
<evidence type="ECO:0000313" key="10">
    <source>
        <dbReference type="EMBL" id="ORV64231.1"/>
    </source>
</evidence>
<dbReference type="OrthoDB" id="9804088at2"/>
<proteinExistence type="inferred from homology"/>
<evidence type="ECO:0000256" key="1">
    <source>
        <dbReference type="ARBA" id="ARBA00004864"/>
    </source>
</evidence>
<gene>
    <name evidence="10" type="ORF">AWC06_06660</name>
</gene>
<evidence type="ECO:0000256" key="4">
    <source>
        <dbReference type="ARBA" id="ARBA00022605"/>
    </source>
</evidence>
<evidence type="ECO:0000256" key="5">
    <source>
        <dbReference type="ARBA" id="ARBA00023002"/>
    </source>
</evidence>
<dbReference type="InterPro" id="IPR008927">
    <property type="entry name" value="6-PGluconate_DH-like_C_sf"/>
</dbReference>
<dbReference type="UniPathway" id="UPA00047">
    <property type="reaction ID" value="UER00056"/>
</dbReference>
<dbReference type="InterPro" id="IPR000506">
    <property type="entry name" value="KARI_C"/>
</dbReference>
<dbReference type="EMBL" id="LQOW01000004">
    <property type="protein sequence ID" value="ORV64231.1"/>
    <property type="molecule type" value="Genomic_DNA"/>
</dbReference>
<dbReference type="RefSeq" id="WP_085194012.1">
    <property type="nucleotide sequence ID" value="NZ_JACKVI010000009.1"/>
</dbReference>
<evidence type="ECO:0000259" key="9">
    <source>
        <dbReference type="PROSITE" id="PS51850"/>
    </source>
</evidence>
<dbReference type="GO" id="GO:0009099">
    <property type="term" value="P:L-valine biosynthetic process"/>
    <property type="evidence" value="ECO:0007669"/>
    <property type="project" value="UniProtKB-UniPathway"/>
</dbReference>
<reference evidence="10 11" key="1">
    <citation type="submission" date="2016-01" db="EMBL/GenBank/DDBJ databases">
        <title>The new phylogeny of the genus Mycobacterium.</title>
        <authorList>
            <person name="Tarcisio F."/>
            <person name="Conor M."/>
            <person name="Antonella G."/>
            <person name="Elisabetta G."/>
            <person name="Giulia F.S."/>
            <person name="Sara T."/>
            <person name="Anna F."/>
            <person name="Clotilde B."/>
            <person name="Roberto B."/>
            <person name="Veronica D.S."/>
            <person name="Fabio R."/>
            <person name="Monica P."/>
            <person name="Olivier J."/>
            <person name="Enrico T."/>
            <person name="Nicola S."/>
        </authorList>
    </citation>
    <scope>NUCLEOTIDE SEQUENCE [LARGE SCALE GENOMIC DNA]</scope>
    <source>
        <strain evidence="10 11">DSM 45731</strain>
    </source>
</reference>
<comment type="pathway">
    <text evidence="2">Amino-acid biosynthesis; L-isoleucine biosynthesis; L-isoleucine from 2-oxobutanoate: step 2/4.</text>
</comment>
<keyword evidence="6" id="KW-0100">Branched-chain amino acid biosynthesis</keyword>
<dbReference type="UniPathway" id="UPA00049">
    <property type="reaction ID" value="UER00060"/>
</dbReference>
<evidence type="ECO:0000256" key="3">
    <source>
        <dbReference type="ARBA" id="ARBA00010318"/>
    </source>
</evidence>
<accession>A0A1X1V5C0</accession>
<dbReference type="PROSITE" id="PS51850">
    <property type="entry name" value="KARI_N"/>
    <property type="match status" value="1"/>
</dbReference>
<evidence type="ECO:0000256" key="7">
    <source>
        <dbReference type="ARBA" id="ARBA00050043"/>
    </source>
</evidence>
<dbReference type="InterPro" id="IPR013116">
    <property type="entry name" value="KARI_N"/>
</dbReference>
<dbReference type="SUPFAM" id="SSF51735">
    <property type="entry name" value="NAD(P)-binding Rossmann-fold domains"/>
    <property type="match status" value="1"/>
</dbReference>
<evidence type="ECO:0000256" key="2">
    <source>
        <dbReference type="ARBA" id="ARBA00004885"/>
    </source>
</evidence>
<dbReference type="PANTHER" id="PTHR21371">
    <property type="entry name" value="KETOL-ACID REDUCTOISOMERASE, MITOCHONDRIAL"/>
    <property type="match status" value="1"/>
</dbReference>
<dbReference type="GO" id="GO:0009097">
    <property type="term" value="P:isoleucine biosynthetic process"/>
    <property type="evidence" value="ECO:0007669"/>
    <property type="project" value="UniProtKB-UniPathway"/>
</dbReference>
<evidence type="ECO:0000313" key="11">
    <source>
        <dbReference type="Proteomes" id="UP000194000"/>
    </source>
</evidence>
<name>A0A1X1V5C0_9MYCO</name>
<dbReference type="Pfam" id="PF07991">
    <property type="entry name" value="KARI_N"/>
    <property type="match status" value="1"/>
</dbReference>
<comment type="pathway">
    <text evidence="1">Amino-acid biosynthesis; L-valine biosynthesis; L-valine from pyruvate: step 2/4.</text>
</comment>
<dbReference type="PANTHER" id="PTHR21371:SF1">
    <property type="entry name" value="KETOL-ACID REDUCTOISOMERASE, MITOCHONDRIAL"/>
    <property type="match status" value="1"/>
</dbReference>
<keyword evidence="4" id="KW-0028">Amino-acid biosynthesis</keyword>
<dbReference type="Gene3D" id="3.40.50.720">
    <property type="entry name" value="NAD(P)-binding Rossmann-like Domain"/>
    <property type="match status" value="1"/>
</dbReference>
<dbReference type="STRING" id="1260918.AWC06_06660"/>
<dbReference type="Gene3D" id="6.10.240.10">
    <property type="match status" value="1"/>
</dbReference>
<comment type="similarity">
    <text evidence="3">Belongs to the ketol-acid reductoisomerase family.</text>
</comment>
<feature type="domain" description="KARI N-terminal Rossmann" evidence="9">
    <location>
        <begin position="11"/>
        <end position="185"/>
    </location>
</feature>
<protein>
    <recommendedName>
        <fullName evidence="8">Ketol-acid reductoisomerase type 1</fullName>
    </recommendedName>
    <alternativeName>
        <fullName evidence="7">Ketol-acid reductoisomerase type I</fullName>
    </alternativeName>
</protein>
<comment type="caution">
    <text evidence="10">The sequence shown here is derived from an EMBL/GenBank/DDBJ whole genome shotgun (WGS) entry which is preliminary data.</text>
</comment>
<evidence type="ECO:0000256" key="8">
    <source>
        <dbReference type="ARBA" id="ARBA00050044"/>
    </source>
</evidence>
<keyword evidence="5" id="KW-0560">Oxidoreductase</keyword>
<evidence type="ECO:0000256" key="6">
    <source>
        <dbReference type="ARBA" id="ARBA00023304"/>
    </source>
</evidence>
<dbReference type="AlphaFoldDB" id="A0A1X1V5C0"/>
<dbReference type="SUPFAM" id="SSF48179">
    <property type="entry name" value="6-phosphogluconate dehydrogenase C-terminal domain-like"/>
    <property type="match status" value="1"/>
</dbReference>
<dbReference type="InterPro" id="IPR013023">
    <property type="entry name" value="KARI"/>
</dbReference>
<sequence>MSNTALRQRGLKMTRIYYESDADLSVLDGQRVAVVGYGNQGRSWALNLRDSGLAVEVYTQADASRDQAAAEGFTAHDIKEASDCDVICTLIPDDVIPELPITPKPDALWVLASGYAAAFDRIDPDCDVGMVAPRMLGPEVRACYVEGIGFITALGIHKDNTGTALARTLAIGRAIGGLRQGAIEMTPRQEAVLDLAMEQLFAPAMARVSMSFVGLMAEAGIPIEAIMTELMLSGEIERNYRLLRLEGYAGQMRYHSPTSQYGQMSRADRYDGIDVAGVMREVLSEIESGKFADEWEAERNAGYPNLQRLRAEKLSPEVVAFEEDLRARLGERVRGTT</sequence>
<dbReference type="GO" id="GO:0004455">
    <property type="term" value="F:ketol-acid reductoisomerase activity"/>
    <property type="evidence" value="ECO:0007669"/>
    <property type="project" value="InterPro"/>
</dbReference>